<dbReference type="EMBL" id="CP008874">
    <property type="protein sequence ID" value="AKH97098.1"/>
    <property type="molecule type" value="Genomic_DNA"/>
</dbReference>
<dbReference type="Gene3D" id="3.90.550.10">
    <property type="entry name" value="Spore Coat Polysaccharide Biosynthesis Protein SpsA, Chain A"/>
    <property type="match status" value="1"/>
</dbReference>
<protein>
    <submittedName>
        <fullName evidence="1">Glycosyltransferase, type 2</fullName>
    </submittedName>
</protein>
<accession>A0A0F7PCL1</accession>
<keyword evidence="2" id="KW-1185">Reference proteome</keyword>
<dbReference type="SUPFAM" id="SSF53448">
    <property type="entry name" value="Nucleotide-diphospho-sugar transferases"/>
    <property type="match status" value="1"/>
</dbReference>
<dbReference type="Proteomes" id="UP000069906">
    <property type="component" value="Chromosome"/>
</dbReference>
<dbReference type="HOGENOM" id="CLU_056498_0_0_2"/>
<name>A0A0F7PCL1_9EURY</name>
<proteinExistence type="predicted"/>
<dbReference type="KEGG" id="hsu:HLASF_0602"/>
<dbReference type="OrthoDB" id="123709at2157"/>
<dbReference type="PATRIC" id="fig|1604004.4.peg.630"/>
<dbReference type="GeneID" id="25158794"/>
<evidence type="ECO:0000313" key="2">
    <source>
        <dbReference type="Proteomes" id="UP000069906"/>
    </source>
</evidence>
<dbReference type="GO" id="GO:0016740">
    <property type="term" value="F:transferase activity"/>
    <property type="evidence" value="ECO:0007669"/>
    <property type="project" value="UniProtKB-KW"/>
</dbReference>
<gene>
    <name evidence="1" type="primary">gtl</name>
    <name evidence="1" type="ORF">HLASF_0602</name>
</gene>
<organism evidence="1 2">
    <name type="scientific">Halanaeroarchaeum sulfurireducens</name>
    <dbReference type="NCBI Taxonomy" id="1604004"/>
    <lineage>
        <taxon>Archaea</taxon>
        <taxon>Methanobacteriati</taxon>
        <taxon>Methanobacteriota</taxon>
        <taxon>Stenosarchaea group</taxon>
        <taxon>Halobacteria</taxon>
        <taxon>Halobacteriales</taxon>
        <taxon>Halobacteriaceae</taxon>
        <taxon>Halanaeroarchaeum</taxon>
    </lineage>
</organism>
<sequence>MDYTQERIATLHDYGAADPDIPAHRAALVVPMTDRDAGSLSADRLFSSVSDLQVGSVVVPIRAPPGRIRSIVDWLMDFDAPLQPLWCNGPAVTSLVADHGLDGDGGKGRDVWLALGLLGDVDVVAFHDADVRTHEARDVRKLLAPLGGDASFTKAYYARVEDGRLYGRLFRLLYEPLVATLEREHAARILAYLGAFRYALSGEFAMTTDLATGMRIPPQWGLEVGMLGEAFRTVGFDGTAQVDLGRYEHDHRAVSGPSGLSTMASGVAQTVLRVVEDAGIDPAYDRLADRYERTARRYVRQYGADARFNGLSYDESAEREQVRVYRDAIGAPGPDHRLPAWSETDLESEALRAATRTDLDRAQ</sequence>
<dbReference type="AlphaFoldDB" id="A0A0F7PCL1"/>
<dbReference type="InterPro" id="IPR029044">
    <property type="entry name" value="Nucleotide-diphossugar_trans"/>
</dbReference>
<dbReference type="RefSeq" id="WP_050047898.1">
    <property type="nucleotide sequence ID" value="NZ_CP008874.1"/>
</dbReference>
<evidence type="ECO:0000313" key="1">
    <source>
        <dbReference type="EMBL" id="AKH97098.1"/>
    </source>
</evidence>
<reference evidence="1 2" key="1">
    <citation type="journal article" date="2015" name="ISME J.">
        <title>Elemental sulfur and acetate can support life of a novel strictly anaerobic haloarchaeon.</title>
        <authorList>
            <person name="Sorokin D.Y."/>
            <person name="Kublanov I.V."/>
            <person name="Gavrilov S.N."/>
            <person name="Rojo D."/>
            <person name="Roman P."/>
            <person name="Golyshin P.N."/>
            <person name="Slepak V.Z."/>
            <person name="Smedile F."/>
            <person name="Ferrer M."/>
            <person name="Messina E."/>
            <person name="La Cono V."/>
            <person name="Yakimov M.M."/>
        </authorList>
    </citation>
    <scope>NUCLEOTIDE SEQUENCE [LARGE SCALE GENOMIC DNA]</scope>
    <source>
        <strain evidence="1 2">HSR2</strain>
    </source>
</reference>
<keyword evidence="1" id="KW-0808">Transferase</keyword>